<name>A0A0H3KBZ2_STAAE</name>
<evidence type="ECO:0008006" key="3">
    <source>
        <dbReference type="Google" id="ProtNLM"/>
    </source>
</evidence>
<protein>
    <recommendedName>
        <fullName evidence="3">YueH-like family protein</fullName>
    </recommendedName>
</protein>
<dbReference type="KEGG" id="sae:NWMN_0889"/>
<proteinExistence type="predicted"/>
<dbReference type="Pfam" id="PF14166">
    <property type="entry name" value="YueH"/>
    <property type="match status" value="1"/>
</dbReference>
<evidence type="ECO:0000313" key="2">
    <source>
        <dbReference type="Proteomes" id="UP000006386"/>
    </source>
</evidence>
<accession>A0A0H3KBZ2</accession>
<dbReference type="InterPro" id="IPR020260">
    <property type="entry name" value="Uncharacterised_YueH"/>
</dbReference>
<evidence type="ECO:0000313" key="1">
    <source>
        <dbReference type="EMBL" id="BAF67161.1"/>
    </source>
</evidence>
<dbReference type="HOGENOM" id="CLU_169436_1_0_9"/>
<dbReference type="EMBL" id="AP009351">
    <property type="protein sequence ID" value="BAF67161.1"/>
    <property type="molecule type" value="Genomic_DNA"/>
</dbReference>
<reference evidence="1 2" key="1">
    <citation type="journal article" date="2008" name="J. Bacteriol.">
        <title>Genome sequence of Staphylococcus aureus strain Newman and comparative analysis of staphylococcal genomes: polymorphism and evolution of two major pathogenicity islands.</title>
        <authorList>
            <person name="Baba T."/>
            <person name="Bae T."/>
            <person name="Schneewind O."/>
            <person name="Takeuchi F."/>
            <person name="Hiramatsu K."/>
        </authorList>
    </citation>
    <scope>NUCLEOTIDE SEQUENCE [LARGE SCALE GENOMIC DNA]</scope>
    <source>
        <strain evidence="1 2">Newman</strain>
    </source>
</reference>
<dbReference type="Proteomes" id="UP000006386">
    <property type="component" value="Chromosome"/>
</dbReference>
<gene>
    <name evidence="1" type="ordered locus">NWMN_0889</name>
</gene>
<sequence length="87" mass="10350">MVALLINKRFIDEGKTIDVYLFEALNNQIIIAIPDWFWSYQMAMTLDEETCFEAILMQLFVFKEEEEAESIASQLTDWIETYKKEKD</sequence>
<organism evidence="1 2">
    <name type="scientific">Staphylococcus aureus (strain Newman)</name>
    <dbReference type="NCBI Taxonomy" id="426430"/>
    <lineage>
        <taxon>Bacteria</taxon>
        <taxon>Bacillati</taxon>
        <taxon>Bacillota</taxon>
        <taxon>Bacilli</taxon>
        <taxon>Bacillales</taxon>
        <taxon>Staphylococcaceae</taxon>
        <taxon>Staphylococcus</taxon>
    </lineage>
</organism>
<dbReference type="AlphaFoldDB" id="A0A0H3KBZ2"/>